<dbReference type="AlphaFoldDB" id="M0LWF3"/>
<proteinExistence type="predicted"/>
<dbReference type="Pfam" id="PF26071">
    <property type="entry name" value="DUF8028"/>
    <property type="match status" value="1"/>
</dbReference>
<organism evidence="3 4">
    <name type="scientific">Halococcus hamelinensis 100A6</name>
    <dbReference type="NCBI Taxonomy" id="1132509"/>
    <lineage>
        <taxon>Archaea</taxon>
        <taxon>Methanobacteriati</taxon>
        <taxon>Methanobacteriota</taxon>
        <taxon>Stenosarchaea group</taxon>
        <taxon>Halobacteria</taxon>
        <taxon>Halobacteriales</taxon>
        <taxon>Halococcaceae</taxon>
        <taxon>Halococcus</taxon>
    </lineage>
</organism>
<dbReference type="OrthoDB" id="340775at2157"/>
<evidence type="ECO:0000256" key="2">
    <source>
        <dbReference type="SAM" id="Phobius"/>
    </source>
</evidence>
<dbReference type="Proteomes" id="UP000011566">
    <property type="component" value="Unassembled WGS sequence"/>
</dbReference>
<feature type="transmembrane region" description="Helical" evidence="2">
    <location>
        <begin position="85"/>
        <end position="102"/>
    </location>
</feature>
<dbReference type="RefSeq" id="WP_007695063.1">
    <property type="nucleotide sequence ID" value="NZ_AJRK01000402.1"/>
</dbReference>
<evidence type="ECO:0000313" key="4">
    <source>
        <dbReference type="Proteomes" id="UP000011566"/>
    </source>
</evidence>
<keyword evidence="2" id="KW-0812">Transmembrane</keyword>
<comment type="caution">
    <text evidence="3">The sequence shown here is derived from an EMBL/GenBank/DDBJ whole genome shotgun (WGS) entry which is preliminary data.</text>
</comment>
<reference evidence="3 4" key="1">
    <citation type="journal article" date="2014" name="PLoS Genet.">
        <title>Phylogenetically driven sequencing of extremely halophilic archaea reveals strategies for static and dynamic osmo-response.</title>
        <authorList>
            <person name="Becker E.A."/>
            <person name="Seitzer P.M."/>
            <person name="Tritt A."/>
            <person name="Larsen D."/>
            <person name="Krusor M."/>
            <person name="Yao A.I."/>
            <person name="Wu D."/>
            <person name="Madern D."/>
            <person name="Eisen J.A."/>
            <person name="Darling A.E."/>
            <person name="Facciotti M.T."/>
        </authorList>
    </citation>
    <scope>NUCLEOTIDE SEQUENCE [LARGE SCALE GENOMIC DNA]</scope>
    <source>
        <strain evidence="3 4">100A6</strain>
    </source>
</reference>
<dbReference type="EMBL" id="AOMB01000041">
    <property type="protein sequence ID" value="EMA36425.1"/>
    <property type="molecule type" value="Genomic_DNA"/>
</dbReference>
<keyword evidence="4" id="KW-1185">Reference proteome</keyword>
<sequence>MSERVLADGEKGEQGSAERPLSRAYARLAVMADRRGWVPGRLLDRYRNSSRLSPIRTLAFWSAIALPAIYLPLFATGLSSGAKRHAFVVLLALNYLAFLAGYDHRP</sequence>
<gene>
    <name evidence="3" type="ORF">C447_14236</name>
</gene>
<evidence type="ECO:0000313" key="3">
    <source>
        <dbReference type="EMBL" id="EMA36425.1"/>
    </source>
</evidence>
<keyword evidence="2" id="KW-1133">Transmembrane helix</keyword>
<dbReference type="InterPro" id="IPR058341">
    <property type="entry name" value="DUF8028"/>
</dbReference>
<accession>M0LWF3</accession>
<name>M0LWF3_9EURY</name>
<dbReference type="PATRIC" id="fig|1132509.6.peg.3323"/>
<feature type="compositionally biased region" description="Basic and acidic residues" evidence="1">
    <location>
        <begin position="1"/>
        <end position="13"/>
    </location>
</feature>
<dbReference type="eggNOG" id="arCOG07497">
    <property type="taxonomic scope" value="Archaea"/>
</dbReference>
<evidence type="ECO:0000256" key="1">
    <source>
        <dbReference type="SAM" id="MobiDB-lite"/>
    </source>
</evidence>
<protein>
    <submittedName>
        <fullName evidence="3">Uncharacterized protein</fullName>
    </submittedName>
</protein>
<feature type="region of interest" description="Disordered" evidence="1">
    <location>
        <begin position="1"/>
        <end position="20"/>
    </location>
</feature>
<keyword evidence="2" id="KW-0472">Membrane</keyword>
<feature type="transmembrane region" description="Helical" evidence="2">
    <location>
        <begin position="55"/>
        <end position="73"/>
    </location>
</feature>